<keyword evidence="12" id="KW-1185">Reference proteome</keyword>
<dbReference type="KEGG" id="spaa:SPAPADRAFT_73170"/>
<evidence type="ECO:0000313" key="12">
    <source>
        <dbReference type="Proteomes" id="UP000000709"/>
    </source>
</evidence>
<dbReference type="GO" id="GO:0005789">
    <property type="term" value="C:endoplasmic reticulum membrane"/>
    <property type="evidence" value="ECO:0007669"/>
    <property type="project" value="UniProtKB-SubCell"/>
</dbReference>
<keyword evidence="5" id="KW-0256">Endoplasmic reticulum</keyword>
<keyword evidence="8 10" id="KW-1133">Transmembrane helix</keyword>
<evidence type="ECO:0000256" key="2">
    <source>
        <dbReference type="ARBA" id="ARBA00007891"/>
    </source>
</evidence>
<dbReference type="RefSeq" id="XP_007377411.1">
    <property type="nucleotide sequence ID" value="XM_007377349.1"/>
</dbReference>
<evidence type="ECO:0000256" key="3">
    <source>
        <dbReference type="ARBA" id="ARBA00022448"/>
    </source>
</evidence>
<dbReference type="GeneID" id="18875471"/>
<accession>G3AU64</accession>
<dbReference type="Pfam" id="PF09753">
    <property type="entry name" value="Use1"/>
    <property type="match status" value="1"/>
</dbReference>
<dbReference type="FunCoup" id="G3AU64">
    <property type="interactions" value="148"/>
</dbReference>
<comment type="subcellular location">
    <subcellularLocation>
        <location evidence="1">Endoplasmic reticulum membrane</location>
        <topology evidence="1">Single-pass type IV membrane protein</topology>
    </subcellularLocation>
</comment>
<feature type="transmembrane region" description="Helical" evidence="10">
    <location>
        <begin position="224"/>
        <end position="247"/>
    </location>
</feature>
<evidence type="ECO:0000256" key="6">
    <source>
        <dbReference type="ARBA" id="ARBA00022892"/>
    </source>
</evidence>
<comment type="similarity">
    <text evidence="2">Belongs to the USE1 family.</text>
</comment>
<keyword evidence="9 10" id="KW-0472">Membrane</keyword>
<keyword evidence="3" id="KW-0813">Transport</keyword>
<dbReference type="InterPro" id="IPR019150">
    <property type="entry name" value="Vesicle_transport_protein_Use1"/>
</dbReference>
<dbReference type="OrthoDB" id="4008582at2759"/>
<name>G3AU64_SPAPN</name>
<dbReference type="GO" id="GO:0015031">
    <property type="term" value="P:protein transport"/>
    <property type="evidence" value="ECO:0007669"/>
    <property type="project" value="UniProtKB-KW"/>
</dbReference>
<dbReference type="PANTHER" id="PTHR13050:SF7">
    <property type="entry name" value="VESICLE TRANSPORT PROTEIN USE1"/>
    <property type="match status" value="1"/>
</dbReference>
<dbReference type="EMBL" id="GL996505">
    <property type="protein sequence ID" value="EGW30440.1"/>
    <property type="molecule type" value="Genomic_DNA"/>
</dbReference>
<dbReference type="eggNOG" id="ENOG502SZ4C">
    <property type="taxonomic scope" value="Eukaryota"/>
</dbReference>
<dbReference type="GO" id="GO:0005484">
    <property type="term" value="F:SNAP receptor activity"/>
    <property type="evidence" value="ECO:0007669"/>
    <property type="project" value="TreeGrafter"/>
</dbReference>
<reference evidence="11 12" key="1">
    <citation type="journal article" date="2011" name="Proc. Natl. Acad. Sci. U.S.A.">
        <title>Comparative genomics of xylose-fermenting fungi for enhanced biofuel production.</title>
        <authorList>
            <person name="Wohlbach D.J."/>
            <person name="Kuo A."/>
            <person name="Sato T.K."/>
            <person name="Potts K.M."/>
            <person name="Salamov A.A."/>
            <person name="LaButti K.M."/>
            <person name="Sun H."/>
            <person name="Clum A."/>
            <person name="Pangilinan J.L."/>
            <person name="Lindquist E.A."/>
            <person name="Lucas S."/>
            <person name="Lapidus A."/>
            <person name="Jin M."/>
            <person name="Gunawan C."/>
            <person name="Balan V."/>
            <person name="Dale B.E."/>
            <person name="Jeffries T.W."/>
            <person name="Zinkel R."/>
            <person name="Barry K.W."/>
            <person name="Grigoriev I.V."/>
            <person name="Gasch A.P."/>
        </authorList>
    </citation>
    <scope>NUCLEOTIDE SEQUENCE [LARGE SCALE GENOMIC DNA]</scope>
    <source>
        <strain evidence="12">NRRL Y-27907 / 11-Y1</strain>
    </source>
</reference>
<sequence length="253" mass="28933">MTSIHTIETIIDQYSTEINSLNIPTLTHFNHDTIITISPYISQFKLEQIKHSLSNINQELHKFKSNKSYAQVYDKFTHLFVDVLDEKIYVNSKLIDIYEQQNRPVEKVEQESTVEQGPAPEEDLPSLRKRLLAGGKTSSLLDSNQDITKVNEYHESIQNDILNELSGLTSNLKSSALKFSSKILGEDSNILSETQENISKNANLFQATNRNLNNYLENKTGGRIGLWFLIKITIALVMIFLFMIIFIKIIPKI</sequence>
<evidence type="ECO:0000256" key="8">
    <source>
        <dbReference type="ARBA" id="ARBA00022989"/>
    </source>
</evidence>
<dbReference type="OMA" id="YHESIQD"/>
<keyword evidence="7" id="KW-0653">Protein transport</keyword>
<dbReference type="AlphaFoldDB" id="G3AU64"/>
<evidence type="ECO:0000313" key="11">
    <source>
        <dbReference type="EMBL" id="EGW30440.1"/>
    </source>
</evidence>
<dbReference type="PANTHER" id="PTHR13050">
    <property type="entry name" value="USE1-LIKE PROTEIN"/>
    <property type="match status" value="1"/>
</dbReference>
<dbReference type="GO" id="GO:0006890">
    <property type="term" value="P:retrograde vesicle-mediated transport, Golgi to endoplasmic reticulum"/>
    <property type="evidence" value="ECO:0007669"/>
    <property type="project" value="TreeGrafter"/>
</dbReference>
<protein>
    <submittedName>
        <fullName evidence="11">Uncharacterized protein</fullName>
    </submittedName>
</protein>
<dbReference type="InParanoid" id="G3AU64"/>
<organism evidence="12">
    <name type="scientific">Spathaspora passalidarum (strain NRRL Y-27907 / 11-Y1)</name>
    <dbReference type="NCBI Taxonomy" id="619300"/>
    <lineage>
        <taxon>Eukaryota</taxon>
        <taxon>Fungi</taxon>
        <taxon>Dikarya</taxon>
        <taxon>Ascomycota</taxon>
        <taxon>Saccharomycotina</taxon>
        <taxon>Pichiomycetes</taxon>
        <taxon>Debaryomycetaceae</taxon>
        <taxon>Spathaspora</taxon>
    </lineage>
</organism>
<keyword evidence="4 10" id="KW-0812">Transmembrane</keyword>
<evidence type="ECO:0000256" key="1">
    <source>
        <dbReference type="ARBA" id="ARBA00004163"/>
    </source>
</evidence>
<evidence type="ECO:0000256" key="7">
    <source>
        <dbReference type="ARBA" id="ARBA00022927"/>
    </source>
</evidence>
<evidence type="ECO:0000256" key="4">
    <source>
        <dbReference type="ARBA" id="ARBA00022692"/>
    </source>
</evidence>
<evidence type="ECO:0000256" key="9">
    <source>
        <dbReference type="ARBA" id="ARBA00023136"/>
    </source>
</evidence>
<dbReference type="HOGENOM" id="CLU_093900_0_0_1"/>
<keyword evidence="6" id="KW-0931">ER-Golgi transport</keyword>
<dbReference type="STRING" id="619300.G3AU64"/>
<dbReference type="GO" id="GO:0031201">
    <property type="term" value="C:SNARE complex"/>
    <property type="evidence" value="ECO:0007669"/>
    <property type="project" value="TreeGrafter"/>
</dbReference>
<evidence type="ECO:0000256" key="5">
    <source>
        <dbReference type="ARBA" id="ARBA00022824"/>
    </source>
</evidence>
<evidence type="ECO:0000256" key="10">
    <source>
        <dbReference type="SAM" id="Phobius"/>
    </source>
</evidence>
<proteinExistence type="inferred from homology"/>
<dbReference type="Proteomes" id="UP000000709">
    <property type="component" value="Unassembled WGS sequence"/>
</dbReference>
<gene>
    <name evidence="11" type="ORF">SPAPADRAFT_73170</name>
</gene>